<keyword evidence="3 8" id="KW-0813">Transport</keyword>
<dbReference type="Proteomes" id="UP000799092">
    <property type="component" value="Unassembled WGS sequence"/>
</dbReference>
<dbReference type="SUPFAM" id="SSF161098">
    <property type="entry name" value="MetI-like"/>
    <property type="match status" value="1"/>
</dbReference>
<feature type="transmembrane region" description="Helical" evidence="8">
    <location>
        <begin position="243"/>
        <end position="261"/>
    </location>
</feature>
<evidence type="ECO:0000313" key="10">
    <source>
        <dbReference type="EMBL" id="MRH41138.1"/>
    </source>
</evidence>
<comment type="similarity">
    <text evidence="2">Belongs to the binding-protein-dependent transport system permease family. CysTW subfamily.</text>
</comment>
<reference evidence="10" key="1">
    <citation type="submission" date="2019-11" db="EMBL/GenBank/DDBJ databases">
        <authorList>
            <person name="Li J."/>
        </authorList>
    </citation>
    <scope>NUCLEOTIDE SEQUENCE</scope>
    <source>
        <strain evidence="10">B6B</strain>
    </source>
</reference>
<gene>
    <name evidence="10" type="ORF">GH741_00430</name>
</gene>
<dbReference type="Pfam" id="PF00528">
    <property type="entry name" value="BPD_transp_1"/>
    <property type="match status" value="1"/>
</dbReference>
<evidence type="ECO:0000256" key="2">
    <source>
        <dbReference type="ARBA" id="ARBA00007069"/>
    </source>
</evidence>
<comment type="caution">
    <text evidence="10">The sequence shown here is derived from an EMBL/GenBank/DDBJ whole genome shotgun (WGS) entry which is preliminary data.</text>
</comment>
<dbReference type="InterPro" id="IPR000515">
    <property type="entry name" value="MetI-like"/>
</dbReference>
<dbReference type="InterPro" id="IPR035906">
    <property type="entry name" value="MetI-like_sf"/>
</dbReference>
<comment type="subcellular location">
    <subcellularLocation>
        <location evidence="1 8">Cell membrane</location>
        <topology evidence="1 8">Multi-pass membrane protein</topology>
    </subcellularLocation>
</comment>
<evidence type="ECO:0000256" key="1">
    <source>
        <dbReference type="ARBA" id="ARBA00004651"/>
    </source>
</evidence>
<keyword evidence="4" id="KW-1003">Cell membrane</keyword>
<organism evidence="10 11">
    <name type="scientific">Aquibacillus halophilus</name>
    <dbReference type="NCBI Taxonomy" id="930132"/>
    <lineage>
        <taxon>Bacteria</taxon>
        <taxon>Bacillati</taxon>
        <taxon>Bacillota</taxon>
        <taxon>Bacilli</taxon>
        <taxon>Bacillales</taxon>
        <taxon>Bacillaceae</taxon>
        <taxon>Aquibacillus</taxon>
    </lineage>
</organism>
<evidence type="ECO:0000256" key="6">
    <source>
        <dbReference type="ARBA" id="ARBA00022989"/>
    </source>
</evidence>
<keyword evidence="7 8" id="KW-0472">Membrane</keyword>
<dbReference type="EMBL" id="WJNG01000001">
    <property type="protein sequence ID" value="MRH41138.1"/>
    <property type="molecule type" value="Genomic_DNA"/>
</dbReference>
<evidence type="ECO:0000256" key="4">
    <source>
        <dbReference type="ARBA" id="ARBA00022475"/>
    </source>
</evidence>
<feature type="transmembrane region" description="Helical" evidence="8">
    <location>
        <begin position="143"/>
        <end position="162"/>
    </location>
</feature>
<dbReference type="PANTHER" id="PTHR42929">
    <property type="entry name" value="INNER MEMBRANE ABC TRANSPORTER PERMEASE PROTEIN YDCU-RELATED-RELATED"/>
    <property type="match status" value="1"/>
</dbReference>
<evidence type="ECO:0000259" key="9">
    <source>
        <dbReference type="PROSITE" id="PS50928"/>
    </source>
</evidence>
<evidence type="ECO:0000256" key="5">
    <source>
        <dbReference type="ARBA" id="ARBA00022692"/>
    </source>
</evidence>
<evidence type="ECO:0000256" key="7">
    <source>
        <dbReference type="ARBA" id="ARBA00023136"/>
    </source>
</evidence>
<dbReference type="GO" id="GO:0055085">
    <property type="term" value="P:transmembrane transport"/>
    <property type="evidence" value="ECO:0007669"/>
    <property type="project" value="InterPro"/>
</dbReference>
<protein>
    <submittedName>
        <fullName evidence="10">ABC transporter permease</fullName>
    </submittedName>
</protein>
<feature type="transmembrane region" description="Helical" evidence="8">
    <location>
        <begin position="57"/>
        <end position="79"/>
    </location>
</feature>
<accession>A0A6A8D6D6</accession>
<dbReference type="AlphaFoldDB" id="A0A6A8D6D6"/>
<dbReference type="Gene3D" id="1.10.3720.10">
    <property type="entry name" value="MetI-like"/>
    <property type="match status" value="1"/>
</dbReference>
<dbReference type="PANTHER" id="PTHR42929:SF1">
    <property type="entry name" value="INNER MEMBRANE ABC TRANSPORTER PERMEASE PROTEIN YDCU-RELATED"/>
    <property type="match status" value="1"/>
</dbReference>
<keyword evidence="5 8" id="KW-0812">Transmembrane</keyword>
<keyword evidence="11" id="KW-1185">Reference proteome</keyword>
<proteinExistence type="inferred from homology"/>
<dbReference type="OrthoDB" id="8404154at2"/>
<keyword evidence="6 8" id="KW-1133">Transmembrane helix</keyword>
<dbReference type="CDD" id="cd06261">
    <property type="entry name" value="TM_PBP2"/>
    <property type="match status" value="1"/>
</dbReference>
<feature type="transmembrane region" description="Helical" evidence="8">
    <location>
        <begin position="183"/>
        <end position="204"/>
    </location>
</feature>
<feature type="domain" description="ABC transmembrane type-1" evidence="9">
    <location>
        <begin position="54"/>
        <end position="262"/>
    </location>
</feature>
<dbReference type="PROSITE" id="PS50928">
    <property type="entry name" value="ABC_TM1"/>
    <property type="match status" value="1"/>
</dbReference>
<evidence type="ECO:0000313" key="11">
    <source>
        <dbReference type="Proteomes" id="UP000799092"/>
    </source>
</evidence>
<dbReference type="GO" id="GO:0005886">
    <property type="term" value="C:plasma membrane"/>
    <property type="evidence" value="ECO:0007669"/>
    <property type="project" value="UniProtKB-SubCell"/>
</dbReference>
<evidence type="ECO:0000256" key="3">
    <source>
        <dbReference type="ARBA" id="ARBA00022448"/>
    </source>
</evidence>
<sequence>MLMALVPLLIWVFAFEIIPVFQMVVMSFQNSDGLGFTLDQYYKGLTTSLYLEAMKNSIVISINSSVAAMIIALFVAYSITRFTTGIRDQLLMVSNMMTNFAGVPLAFAYMILMGNNGALLLLLERMGVEAAGSFDLYSQTGVTQLYIYYQTPLAILLVYPIFYGIRTEWKEAASLLGASTWKFWRYIGIPVLLPGLLGTFSLLIANALGAYATAYALTGISFNLLTIRIAALVSGDIFPNFQLGSALAVILAIIMIFSLVVNELMLRWSRRRGT</sequence>
<evidence type="ECO:0000256" key="8">
    <source>
        <dbReference type="RuleBase" id="RU363032"/>
    </source>
</evidence>
<feature type="transmembrane region" description="Helical" evidence="8">
    <location>
        <begin position="100"/>
        <end position="123"/>
    </location>
</feature>
<name>A0A6A8D6D6_9BACI</name>